<proteinExistence type="predicted"/>
<evidence type="ECO:0000259" key="1">
    <source>
        <dbReference type="Pfam" id="PF04073"/>
    </source>
</evidence>
<dbReference type="InterPro" id="IPR036754">
    <property type="entry name" value="YbaK/aa-tRNA-synt-asso_dom_sf"/>
</dbReference>
<dbReference type="AlphaFoldDB" id="A0A3B1AQ40"/>
<name>A0A3B1AQ40_9ZZZZ</name>
<sequence length="156" mass="17460">MAVAMTLQEYLDRWGVEYEVLSHRHSSSSLETAEAAHIPGSKLAKCVMTEDYQGYLMVVVPADHQVEFELLDEVLDRRLELATEEELEDLFSDCEIGAIPPLGEAYGIDVALDESLANCDEVFFEAGNHTELIHLRGEDFRDLMVGASRGRFSAHL</sequence>
<feature type="domain" description="YbaK/aminoacyl-tRNA synthetase-associated" evidence="1">
    <location>
        <begin position="25"/>
        <end position="143"/>
    </location>
</feature>
<dbReference type="InterPro" id="IPR007214">
    <property type="entry name" value="YbaK/aa-tRNA-synth-assoc-dom"/>
</dbReference>
<protein>
    <recommendedName>
        <fullName evidence="1">YbaK/aminoacyl-tRNA synthetase-associated domain-containing protein</fullName>
    </recommendedName>
</protein>
<evidence type="ECO:0000313" key="2">
    <source>
        <dbReference type="EMBL" id="VAW94796.1"/>
    </source>
</evidence>
<dbReference type="PANTHER" id="PTHR30411:SF9">
    <property type="entry name" value="MULTIFUNCTIONAL SER_THR-TRNA DEACYLASE PROXP-Y"/>
    <property type="match status" value="1"/>
</dbReference>
<dbReference type="CDD" id="cd04332">
    <property type="entry name" value="YbaK_like"/>
    <property type="match status" value="1"/>
</dbReference>
<dbReference type="GO" id="GO:0002161">
    <property type="term" value="F:aminoacyl-tRNA deacylase activity"/>
    <property type="evidence" value="ECO:0007669"/>
    <property type="project" value="InterPro"/>
</dbReference>
<gene>
    <name evidence="2" type="ORF">MNBD_GAMMA20-880</name>
</gene>
<dbReference type="Pfam" id="PF04073">
    <property type="entry name" value="tRNA_edit"/>
    <property type="match status" value="1"/>
</dbReference>
<dbReference type="SUPFAM" id="SSF55826">
    <property type="entry name" value="YbaK/ProRS associated domain"/>
    <property type="match status" value="1"/>
</dbReference>
<accession>A0A3B1AQ40</accession>
<organism evidence="2">
    <name type="scientific">hydrothermal vent metagenome</name>
    <dbReference type="NCBI Taxonomy" id="652676"/>
    <lineage>
        <taxon>unclassified sequences</taxon>
        <taxon>metagenomes</taxon>
        <taxon>ecological metagenomes</taxon>
    </lineage>
</organism>
<dbReference type="Gene3D" id="3.90.960.10">
    <property type="entry name" value="YbaK/aminoacyl-tRNA synthetase-associated domain"/>
    <property type="match status" value="1"/>
</dbReference>
<dbReference type="PANTHER" id="PTHR30411">
    <property type="entry name" value="CYTOPLASMIC PROTEIN"/>
    <property type="match status" value="1"/>
</dbReference>
<reference evidence="2" key="1">
    <citation type="submission" date="2018-06" db="EMBL/GenBank/DDBJ databases">
        <authorList>
            <person name="Zhirakovskaya E."/>
        </authorList>
    </citation>
    <scope>NUCLEOTIDE SEQUENCE</scope>
</reference>
<dbReference type="EMBL" id="UOFU01000058">
    <property type="protein sequence ID" value="VAW94796.1"/>
    <property type="molecule type" value="Genomic_DNA"/>
</dbReference>